<name>A0ABD0YKJ9_9HEMI</name>
<protein>
    <submittedName>
        <fullName evidence="2">Uncharacterized protein</fullName>
    </submittedName>
</protein>
<feature type="compositionally biased region" description="Low complexity" evidence="1">
    <location>
        <begin position="56"/>
        <end position="72"/>
    </location>
</feature>
<evidence type="ECO:0000256" key="1">
    <source>
        <dbReference type="SAM" id="MobiDB-lite"/>
    </source>
</evidence>
<comment type="caution">
    <text evidence="2">The sequence shown here is derived from an EMBL/GenBank/DDBJ whole genome shotgun (WGS) entry which is preliminary data.</text>
</comment>
<dbReference type="EMBL" id="JBFDAA010000017">
    <property type="protein sequence ID" value="KAL1116399.1"/>
    <property type="molecule type" value="Genomic_DNA"/>
</dbReference>
<gene>
    <name evidence="2" type="ORF">AAG570_004873</name>
</gene>
<dbReference type="Proteomes" id="UP001558652">
    <property type="component" value="Unassembled WGS sequence"/>
</dbReference>
<sequence length="304" mass="33041">MSVTQTNDWPTARRLTACMMSCPNCRLQKRVCPGGGGGCLVRAQRLARRTSAQLCPSPAAAPTGVAASSAGGKNKRGRDPLKRSHCAAGGPYWESLVSIAHVGLGTFAFVVVRCTYELGRVRLWFWFRVEAAWSASAYQSLIVCPAPVPYRQRGRRLVMGGRADGVADSRTASHSTIAFVNRVRLIRSSVAPVPYRQRGRRLVMGGRADGVADSCTASHSAIAFVNRVRLIRSSVAPVPYRQRGHRLDDGRTCPRARPAAHIFRGQRGSQSPVVPILIWTLGWDPGDQVPYACLAMPPSPARDR</sequence>
<organism evidence="2 3">
    <name type="scientific">Ranatra chinensis</name>
    <dbReference type="NCBI Taxonomy" id="642074"/>
    <lineage>
        <taxon>Eukaryota</taxon>
        <taxon>Metazoa</taxon>
        <taxon>Ecdysozoa</taxon>
        <taxon>Arthropoda</taxon>
        <taxon>Hexapoda</taxon>
        <taxon>Insecta</taxon>
        <taxon>Pterygota</taxon>
        <taxon>Neoptera</taxon>
        <taxon>Paraneoptera</taxon>
        <taxon>Hemiptera</taxon>
        <taxon>Heteroptera</taxon>
        <taxon>Panheteroptera</taxon>
        <taxon>Nepomorpha</taxon>
        <taxon>Nepidae</taxon>
        <taxon>Ranatrinae</taxon>
        <taxon>Ranatra</taxon>
    </lineage>
</organism>
<reference evidence="2 3" key="1">
    <citation type="submission" date="2024-07" db="EMBL/GenBank/DDBJ databases">
        <title>Chromosome-level genome assembly of the water stick insect Ranatra chinensis (Heteroptera: Nepidae).</title>
        <authorList>
            <person name="Liu X."/>
        </authorList>
    </citation>
    <scope>NUCLEOTIDE SEQUENCE [LARGE SCALE GENOMIC DNA]</scope>
    <source>
        <strain evidence="2">Cailab_2021Rc</strain>
        <tissue evidence="2">Muscle</tissue>
    </source>
</reference>
<accession>A0ABD0YKJ9</accession>
<evidence type="ECO:0000313" key="2">
    <source>
        <dbReference type="EMBL" id="KAL1116399.1"/>
    </source>
</evidence>
<evidence type="ECO:0000313" key="3">
    <source>
        <dbReference type="Proteomes" id="UP001558652"/>
    </source>
</evidence>
<feature type="region of interest" description="Disordered" evidence="1">
    <location>
        <begin position="55"/>
        <end position="81"/>
    </location>
</feature>
<dbReference type="AlphaFoldDB" id="A0ABD0YKJ9"/>
<proteinExistence type="predicted"/>
<keyword evidence="3" id="KW-1185">Reference proteome</keyword>